<name>A0A512PN50_9LACO</name>
<dbReference type="AlphaFoldDB" id="A0A512PN50"/>
<evidence type="ECO:0008006" key="4">
    <source>
        <dbReference type="Google" id="ProtNLM"/>
    </source>
</evidence>
<accession>A0A512PN50</accession>
<evidence type="ECO:0000256" key="1">
    <source>
        <dbReference type="SAM" id="SignalP"/>
    </source>
</evidence>
<evidence type="ECO:0000313" key="2">
    <source>
        <dbReference type="EMBL" id="GEP72619.1"/>
    </source>
</evidence>
<feature type="chain" id="PRO_5021764361" description="Lipocalin-like domain-containing protein" evidence="1">
    <location>
        <begin position="28"/>
        <end position="159"/>
    </location>
</feature>
<dbReference type="EMBL" id="BKAM01000025">
    <property type="protein sequence ID" value="GEP72619.1"/>
    <property type="molecule type" value="Genomic_DNA"/>
</dbReference>
<sequence length="159" mass="17888">MNTKTIIATALLTAGLGLGATSTTANAAFLKTRSSTPSSLRGTWYHISRISKGTKPDLERITITKHSFLDKCTIGTTDIHGKMFTVQYHKYSYKFKGYARKQLNTYMFSKISSTGYVSTHLRINGKYRHVMLQTPQQGPFSIYTKFKPAHQYTITGSFK</sequence>
<feature type="signal peptide" evidence="1">
    <location>
        <begin position="1"/>
        <end position="27"/>
    </location>
</feature>
<keyword evidence="1" id="KW-0732">Signal</keyword>
<reference evidence="2 3" key="1">
    <citation type="submission" date="2019-07" db="EMBL/GenBank/DDBJ databases">
        <title>Whole genome shotgun sequence of Lactobacillus rapi NBRC 109618.</title>
        <authorList>
            <person name="Hosoyama A."/>
            <person name="Uohara A."/>
            <person name="Ohji S."/>
            <person name="Ichikawa N."/>
        </authorList>
    </citation>
    <scope>NUCLEOTIDE SEQUENCE [LARGE SCALE GENOMIC DNA]</scope>
    <source>
        <strain evidence="2 3">NBRC 109618</strain>
    </source>
</reference>
<evidence type="ECO:0000313" key="3">
    <source>
        <dbReference type="Proteomes" id="UP000321569"/>
    </source>
</evidence>
<gene>
    <name evidence="2" type="ORF">LRA02_14870</name>
</gene>
<dbReference type="Proteomes" id="UP000321569">
    <property type="component" value="Unassembled WGS sequence"/>
</dbReference>
<comment type="caution">
    <text evidence="2">The sequence shown here is derived from an EMBL/GenBank/DDBJ whole genome shotgun (WGS) entry which is preliminary data.</text>
</comment>
<organism evidence="2 3">
    <name type="scientific">Lentilactobacillus rapi</name>
    <dbReference type="NCBI Taxonomy" id="481723"/>
    <lineage>
        <taxon>Bacteria</taxon>
        <taxon>Bacillati</taxon>
        <taxon>Bacillota</taxon>
        <taxon>Bacilli</taxon>
        <taxon>Lactobacillales</taxon>
        <taxon>Lactobacillaceae</taxon>
        <taxon>Lentilactobacillus</taxon>
    </lineage>
</organism>
<protein>
    <recommendedName>
        <fullName evidence="4">Lipocalin-like domain-containing protein</fullName>
    </recommendedName>
</protein>
<proteinExistence type="predicted"/>